<keyword evidence="1" id="KW-0472">Membrane</keyword>
<proteinExistence type="predicted"/>
<gene>
    <name evidence="2" type="ORF">AQUCO_00400799v1</name>
</gene>
<keyword evidence="1" id="KW-1133">Transmembrane helix</keyword>
<name>A0A2G5EWP6_AQUCA</name>
<dbReference type="PANTHER" id="PTHR37216">
    <property type="entry name" value="EXPRESSED PROTEIN"/>
    <property type="match status" value="1"/>
</dbReference>
<reference evidence="2 3" key="1">
    <citation type="submission" date="2017-09" db="EMBL/GenBank/DDBJ databases">
        <title>WGS assembly of Aquilegia coerulea Goldsmith.</title>
        <authorList>
            <person name="Hodges S."/>
            <person name="Kramer E."/>
            <person name="Nordborg M."/>
            <person name="Tomkins J."/>
            <person name="Borevitz J."/>
            <person name="Derieg N."/>
            <person name="Yan J."/>
            <person name="Mihaltcheva S."/>
            <person name="Hayes R.D."/>
            <person name="Rokhsar D."/>
        </authorList>
    </citation>
    <scope>NUCLEOTIDE SEQUENCE [LARGE SCALE GENOMIC DNA]</scope>
    <source>
        <strain evidence="3">cv. Goldsmith</strain>
    </source>
</reference>
<feature type="transmembrane region" description="Helical" evidence="1">
    <location>
        <begin position="141"/>
        <end position="158"/>
    </location>
</feature>
<dbReference type="PANTHER" id="PTHR37216:SF1">
    <property type="entry name" value="EXPRESSED PROTEIN"/>
    <property type="match status" value="1"/>
</dbReference>
<accession>A0A2G5EWP6</accession>
<dbReference type="STRING" id="218851.A0A2G5EWP6"/>
<organism evidence="2 3">
    <name type="scientific">Aquilegia coerulea</name>
    <name type="common">Rocky mountain columbine</name>
    <dbReference type="NCBI Taxonomy" id="218851"/>
    <lineage>
        <taxon>Eukaryota</taxon>
        <taxon>Viridiplantae</taxon>
        <taxon>Streptophyta</taxon>
        <taxon>Embryophyta</taxon>
        <taxon>Tracheophyta</taxon>
        <taxon>Spermatophyta</taxon>
        <taxon>Magnoliopsida</taxon>
        <taxon>Ranunculales</taxon>
        <taxon>Ranunculaceae</taxon>
        <taxon>Thalictroideae</taxon>
        <taxon>Aquilegia</taxon>
    </lineage>
</organism>
<protein>
    <recommendedName>
        <fullName evidence="4">EF-hand domain-containing protein</fullName>
    </recommendedName>
</protein>
<dbReference type="Proteomes" id="UP000230069">
    <property type="component" value="Unassembled WGS sequence"/>
</dbReference>
<evidence type="ECO:0000313" key="3">
    <source>
        <dbReference type="Proteomes" id="UP000230069"/>
    </source>
</evidence>
<sequence>MGQTMHTLATGRTEEKKANEIGTIIEQYYDTYFPDPDKVCTMADFYRAICQTVEEINKKIGGTQLRVPSKEILEKAYKKHRHEDKDKALTKEEFRKILKDVMFDTGLLGTGAKDIIFFIFGAPMTALLIKQKLAPKAIPNAILIPGVTSATVFVLARLNKI</sequence>
<evidence type="ECO:0008006" key="4">
    <source>
        <dbReference type="Google" id="ProtNLM"/>
    </source>
</evidence>
<dbReference type="OrthoDB" id="785636at2759"/>
<dbReference type="InParanoid" id="A0A2G5EWP6"/>
<feature type="transmembrane region" description="Helical" evidence="1">
    <location>
        <begin position="105"/>
        <end position="129"/>
    </location>
</feature>
<evidence type="ECO:0000313" key="2">
    <source>
        <dbReference type="EMBL" id="PIA60146.1"/>
    </source>
</evidence>
<dbReference type="Pfam" id="PF25284">
    <property type="entry name" value="DUF7874"/>
    <property type="match status" value="1"/>
</dbReference>
<dbReference type="EMBL" id="KZ305021">
    <property type="protein sequence ID" value="PIA60146.1"/>
    <property type="molecule type" value="Genomic_DNA"/>
</dbReference>
<dbReference type="AlphaFoldDB" id="A0A2G5EWP6"/>
<dbReference type="InterPro" id="IPR057196">
    <property type="entry name" value="DUF7874"/>
</dbReference>
<keyword evidence="1" id="KW-0812">Transmembrane</keyword>
<dbReference type="FunCoup" id="A0A2G5EWP6">
    <property type="interactions" value="156"/>
</dbReference>
<keyword evidence="3" id="KW-1185">Reference proteome</keyword>
<evidence type="ECO:0000256" key="1">
    <source>
        <dbReference type="SAM" id="Phobius"/>
    </source>
</evidence>